<evidence type="ECO:0000313" key="2">
    <source>
        <dbReference type="EMBL" id="OAQ15594.1"/>
    </source>
</evidence>
<evidence type="ECO:0000256" key="1">
    <source>
        <dbReference type="SAM" id="Phobius"/>
    </source>
</evidence>
<dbReference type="RefSeq" id="WP_025267252.1">
    <property type="nucleotide sequence ID" value="NZ_JACI01000001.1"/>
</dbReference>
<reference evidence="2 3" key="1">
    <citation type="submission" date="2014-01" db="EMBL/GenBank/DDBJ databases">
        <authorList>
            <person name="Zuccon D."/>
        </authorList>
    </citation>
    <scope>NUCLEOTIDE SEQUENCE [LARGE SCALE GENOMIC DNA]</scope>
    <source>
        <strain evidence="2 3">Y31</strain>
    </source>
</reference>
<feature type="transmembrane region" description="Helical" evidence="1">
    <location>
        <begin position="64"/>
        <end position="84"/>
    </location>
</feature>
<evidence type="ECO:0000313" key="3">
    <source>
        <dbReference type="Proteomes" id="UP000078358"/>
    </source>
</evidence>
<feature type="transmembrane region" description="Helical" evidence="1">
    <location>
        <begin position="34"/>
        <end position="52"/>
    </location>
</feature>
<dbReference type="PATRIC" id="fig|1261658.3.peg.696"/>
<dbReference type="AlphaFoldDB" id="A0A179D091"/>
<name>A0A179D091_BIBTR</name>
<keyword evidence="1" id="KW-0812">Transmembrane</keyword>
<comment type="caution">
    <text evidence="2">The sequence shown here is derived from an EMBL/GenBank/DDBJ whole genome shotgun (WGS) entry which is preliminary data.</text>
</comment>
<sequence length="129" mass="14925">MHNKAILWIFPLLSQLTFFLLTGVFGHFSLTNFAIVFCSVAIPAFFFALICVKFNYHRQHLFPIAFFSGLIFFLYGLIIIPFAISKPETDISLIEHSLMLLLYTFSYALAAMMYALLCLRLFLRKRSSH</sequence>
<dbReference type="EMBL" id="JACI01000001">
    <property type="protein sequence ID" value="OAQ15594.1"/>
    <property type="molecule type" value="Genomic_DNA"/>
</dbReference>
<keyword evidence="1" id="KW-1133">Transmembrane helix</keyword>
<accession>A0A179D091</accession>
<keyword evidence="1" id="KW-0472">Membrane</keyword>
<feature type="transmembrane region" description="Helical" evidence="1">
    <location>
        <begin position="7"/>
        <end position="28"/>
    </location>
</feature>
<gene>
    <name evidence="2" type="ORF">F480_03430</name>
</gene>
<dbReference type="Proteomes" id="UP000078358">
    <property type="component" value="Unassembled WGS sequence"/>
</dbReference>
<feature type="transmembrane region" description="Helical" evidence="1">
    <location>
        <begin position="104"/>
        <end position="123"/>
    </location>
</feature>
<protein>
    <submittedName>
        <fullName evidence="2">Membrane protein</fullName>
    </submittedName>
</protein>
<organism evidence="2 3">
    <name type="scientific">Bibersteinia trehalosi Y31</name>
    <dbReference type="NCBI Taxonomy" id="1261658"/>
    <lineage>
        <taxon>Bacteria</taxon>
        <taxon>Pseudomonadati</taxon>
        <taxon>Pseudomonadota</taxon>
        <taxon>Gammaproteobacteria</taxon>
        <taxon>Pasteurellales</taxon>
        <taxon>Pasteurellaceae</taxon>
        <taxon>Bibersteinia</taxon>
    </lineage>
</organism>
<proteinExistence type="predicted"/>